<proteinExistence type="inferred from homology"/>
<evidence type="ECO:0000256" key="4">
    <source>
        <dbReference type="ARBA" id="ARBA00022840"/>
    </source>
</evidence>
<dbReference type="InterPro" id="IPR027417">
    <property type="entry name" value="P-loop_NTPase"/>
</dbReference>
<keyword evidence="4" id="KW-0067">ATP-binding</keyword>
<dbReference type="InterPro" id="IPR003439">
    <property type="entry name" value="ABC_transporter-like_ATP-bd"/>
</dbReference>
<protein>
    <recommendedName>
        <fullName evidence="6">ABC transporter domain-containing protein</fullName>
    </recommendedName>
</protein>
<accession>A0A133U528</accession>
<dbReference type="PROSITE" id="PS00211">
    <property type="entry name" value="ABC_TRANSPORTER_1"/>
    <property type="match status" value="1"/>
</dbReference>
<dbReference type="AlphaFoldDB" id="A0A133U528"/>
<evidence type="ECO:0000256" key="3">
    <source>
        <dbReference type="ARBA" id="ARBA00022741"/>
    </source>
</evidence>
<keyword evidence="2" id="KW-0813">Transport</keyword>
<dbReference type="Gene3D" id="3.40.50.300">
    <property type="entry name" value="P-loop containing nucleotide triphosphate hydrolases"/>
    <property type="match status" value="1"/>
</dbReference>
<evidence type="ECO:0000313" key="8">
    <source>
        <dbReference type="Proteomes" id="UP000070589"/>
    </source>
</evidence>
<sequence>MLEVKNLTTYIEGGLILKDINLNVGAEEIVGVLGPNGAGKTTLLRTISGLLPYEGKIIFKDQEISPYEPHEIVELGIAHCPQGARLFPEMTVERNLKIGAYLQDDEEIQESMEMVEDLFPIVKERRNQMAQTLSGGERQMLAVGRTLMSRPSLVLMDEPSLGLAPKIINTMIDKISKIREEFDFPILLVEQNAEVALTLADRIYFLVDGEIKKEGKTDELKDEVIETYF</sequence>
<comment type="caution">
    <text evidence="7">The sequence shown here is derived from an EMBL/GenBank/DDBJ whole genome shotgun (WGS) entry which is preliminary data.</text>
</comment>
<dbReference type="Proteomes" id="UP000070589">
    <property type="component" value="Unassembled WGS sequence"/>
</dbReference>
<dbReference type="InterPro" id="IPR003593">
    <property type="entry name" value="AAA+_ATPase"/>
</dbReference>
<evidence type="ECO:0000313" key="7">
    <source>
        <dbReference type="EMBL" id="KXA89300.1"/>
    </source>
</evidence>
<evidence type="ECO:0000256" key="5">
    <source>
        <dbReference type="ARBA" id="ARBA00022970"/>
    </source>
</evidence>
<dbReference type="GO" id="GO:0005524">
    <property type="term" value="F:ATP binding"/>
    <property type="evidence" value="ECO:0007669"/>
    <property type="project" value="UniProtKB-KW"/>
</dbReference>
<dbReference type="GO" id="GO:0015807">
    <property type="term" value="P:L-amino acid transport"/>
    <property type="evidence" value="ECO:0007669"/>
    <property type="project" value="TreeGrafter"/>
</dbReference>
<dbReference type="PROSITE" id="PS50893">
    <property type="entry name" value="ABC_TRANSPORTER_2"/>
    <property type="match status" value="1"/>
</dbReference>
<keyword evidence="5" id="KW-0029">Amino-acid transport</keyword>
<evidence type="ECO:0000256" key="1">
    <source>
        <dbReference type="ARBA" id="ARBA00005417"/>
    </source>
</evidence>
<dbReference type="PANTHER" id="PTHR43820">
    <property type="entry name" value="HIGH-AFFINITY BRANCHED-CHAIN AMINO ACID TRANSPORT ATP-BINDING PROTEIN LIVF"/>
    <property type="match status" value="1"/>
</dbReference>
<dbReference type="EMBL" id="LHXL01000044">
    <property type="protein sequence ID" value="KXA89300.1"/>
    <property type="molecule type" value="Genomic_DNA"/>
</dbReference>
<name>A0A133U528_9EURY</name>
<feature type="domain" description="ABC transporter" evidence="6">
    <location>
        <begin position="2"/>
        <end position="227"/>
    </location>
</feature>
<keyword evidence="3" id="KW-0547">Nucleotide-binding</keyword>
<dbReference type="PATRIC" id="fig|1698261.3.peg.751"/>
<dbReference type="Pfam" id="PF00005">
    <property type="entry name" value="ABC_tran"/>
    <property type="match status" value="1"/>
</dbReference>
<comment type="similarity">
    <text evidence="1">Belongs to the ABC transporter superfamily.</text>
</comment>
<dbReference type="GO" id="GO:0016887">
    <property type="term" value="F:ATP hydrolysis activity"/>
    <property type="evidence" value="ECO:0007669"/>
    <property type="project" value="InterPro"/>
</dbReference>
<dbReference type="PANTHER" id="PTHR43820:SF4">
    <property type="entry name" value="HIGH-AFFINITY BRANCHED-CHAIN AMINO ACID TRANSPORT ATP-BINDING PROTEIN LIVF"/>
    <property type="match status" value="1"/>
</dbReference>
<organism evidence="7 8">
    <name type="scientific">candidate division MSBL1 archaeon SCGC-AAA259D14</name>
    <dbReference type="NCBI Taxonomy" id="1698261"/>
    <lineage>
        <taxon>Archaea</taxon>
        <taxon>Methanobacteriati</taxon>
        <taxon>Methanobacteriota</taxon>
        <taxon>candidate division MSBL1</taxon>
    </lineage>
</organism>
<dbReference type="CDD" id="cd03224">
    <property type="entry name" value="ABC_TM1139_LivF_branched"/>
    <property type="match status" value="1"/>
</dbReference>
<evidence type="ECO:0000259" key="6">
    <source>
        <dbReference type="PROSITE" id="PS50893"/>
    </source>
</evidence>
<dbReference type="SUPFAM" id="SSF52540">
    <property type="entry name" value="P-loop containing nucleoside triphosphate hydrolases"/>
    <property type="match status" value="1"/>
</dbReference>
<dbReference type="SMART" id="SM00382">
    <property type="entry name" value="AAA"/>
    <property type="match status" value="1"/>
</dbReference>
<evidence type="ECO:0000256" key="2">
    <source>
        <dbReference type="ARBA" id="ARBA00022448"/>
    </source>
</evidence>
<reference evidence="7 8" key="1">
    <citation type="journal article" date="2016" name="Sci. Rep.">
        <title>Metabolic traits of an uncultured archaeal lineage -MSBL1- from brine pools of the Red Sea.</title>
        <authorList>
            <person name="Mwirichia R."/>
            <person name="Alam I."/>
            <person name="Rashid M."/>
            <person name="Vinu M."/>
            <person name="Ba-Alawi W."/>
            <person name="Anthony Kamau A."/>
            <person name="Kamanda Ngugi D."/>
            <person name="Goker M."/>
            <person name="Klenk H.P."/>
            <person name="Bajic V."/>
            <person name="Stingl U."/>
        </authorList>
    </citation>
    <scope>NUCLEOTIDE SEQUENCE [LARGE SCALE GENOMIC DNA]</scope>
    <source>
        <strain evidence="7">SCGC-AAA259D14</strain>
    </source>
</reference>
<keyword evidence="8" id="KW-1185">Reference proteome</keyword>
<gene>
    <name evidence="7" type="ORF">AKJ62_03410</name>
</gene>
<dbReference type="GO" id="GO:0015658">
    <property type="term" value="F:branched-chain amino acid transmembrane transporter activity"/>
    <property type="evidence" value="ECO:0007669"/>
    <property type="project" value="TreeGrafter"/>
</dbReference>
<dbReference type="InterPro" id="IPR017871">
    <property type="entry name" value="ABC_transporter-like_CS"/>
</dbReference>
<dbReference type="InterPro" id="IPR052156">
    <property type="entry name" value="BCAA_Transport_ATP-bd_LivF"/>
</dbReference>